<dbReference type="SUPFAM" id="SSF53613">
    <property type="entry name" value="Ribokinase-like"/>
    <property type="match status" value="1"/>
</dbReference>
<evidence type="ECO:0000256" key="2">
    <source>
        <dbReference type="ARBA" id="ARBA00000565"/>
    </source>
</evidence>
<dbReference type="Proteomes" id="UP001225605">
    <property type="component" value="Unassembled WGS sequence"/>
</dbReference>
<accession>A0ABU0X3T0</accession>
<evidence type="ECO:0000256" key="3">
    <source>
        <dbReference type="ARBA" id="ARBA00003848"/>
    </source>
</evidence>
<dbReference type="Pfam" id="PF08543">
    <property type="entry name" value="Phos_pyr_kin"/>
    <property type="match status" value="1"/>
</dbReference>
<evidence type="ECO:0000256" key="5">
    <source>
        <dbReference type="ARBA" id="ARBA00022977"/>
    </source>
</evidence>
<evidence type="ECO:0000313" key="8">
    <source>
        <dbReference type="Proteomes" id="UP001225605"/>
    </source>
</evidence>
<dbReference type="PANTHER" id="PTHR20858:SF17">
    <property type="entry name" value="HYDROXYMETHYLPYRIMIDINE_PHOSPHOMETHYLPYRIMIDINE KINASE THI20-RELATED"/>
    <property type="match status" value="1"/>
</dbReference>
<keyword evidence="5" id="KW-0784">Thiamine biosynthesis</keyword>
<evidence type="ECO:0000259" key="6">
    <source>
        <dbReference type="Pfam" id="PF08543"/>
    </source>
</evidence>
<evidence type="ECO:0000256" key="1">
    <source>
        <dbReference type="ARBA" id="ARBA00000151"/>
    </source>
</evidence>
<feature type="domain" description="Pyridoxamine kinase/Phosphomethylpyrimidine kinase" evidence="6">
    <location>
        <begin position="16"/>
        <end position="254"/>
    </location>
</feature>
<comment type="catalytic activity">
    <reaction evidence="2">
        <text>4-amino-2-methyl-5-(phosphooxymethyl)pyrimidine + ATP = 4-amino-2-methyl-5-(diphosphooxymethyl)pyrimidine + ADP</text>
        <dbReference type="Rhea" id="RHEA:19893"/>
        <dbReference type="ChEBI" id="CHEBI:30616"/>
        <dbReference type="ChEBI" id="CHEBI:57841"/>
        <dbReference type="ChEBI" id="CHEBI:58354"/>
        <dbReference type="ChEBI" id="CHEBI:456216"/>
        <dbReference type="EC" id="2.7.4.7"/>
    </reaction>
</comment>
<keyword evidence="7" id="KW-0808">Transferase</keyword>
<dbReference type="PANTHER" id="PTHR20858">
    <property type="entry name" value="PHOSPHOMETHYLPYRIMIDINE KINASE"/>
    <property type="match status" value="1"/>
</dbReference>
<reference evidence="7 8" key="1">
    <citation type="submission" date="2017-06" db="EMBL/GenBank/DDBJ databases">
        <title>Cultured bacterium strain Saccharothrix yanglingensis Hhs.015.</title>
        <authorList>
            <person name="Xia Y."/>
        </authorList>
    </citation>
    <scope>NUCLEOTIDE SEQUENCE [LARGE SCALE GENOMIC DNA]</scope>
    <source>
        <strain evidence="7 8">Hhs.015</strain>
    </source>
</reference>
<keyword evidence="8" id="KW-1185">Reference proteome</keyword>
<evidence type="ECO:0000313" key="7">
    <source>
        <dbReference type="EMBL" id="MDQ2586671.1"/>
    </source>
</evidence>
<organism evidence="7 8">
    <name type="scientific">Saccharothrix yanglingensis</name>
    <dbReference type="NCBI Taxonomy" id="659496"/>
    <lineage>
        <taxon>Bacteria</taxon>
        <taxon>Bacillati</taxon>
        <taxon>Actinomycetota</taxon>
        <taxon>Actinomycetes</taxon>
        <taxon>Pseudonocardiales</taxon>
        <taxon>Pseudonocardiaceae</taxon>
        <taxon>Saccharothrix</taxon>
    </lineage>
</organism>
<comment type="pathway">
    <text evidence="4">Cofactor biosynthesis; thiamine diphosphate biosynthesis; 4-amino-2-methyl-5-diphosphomethylpyrimidine from 5-amino-1-(5-phospho-D-ribosyl)imidazole: step 3/3.</text>
</comment>
<dbReference type="NCBIfam" id="TIGR00097">
    <property type="entry name" value="HMP-P_kinase"/>
    <property type="match status" value="1"/>
</dbReference>
<dbReference type="GO" id="GO:0016301">
    <property type="term" value="F:kinase activity"/>
    <property type="evidence" value="ECO:0007669"/>
    <property type="project" value="UniProtKB-KW"/>
</dbReference>
<comment type="function">
    <text evidence="3">Catalyzes the phosphorylation of hydroxymethylpyrimidine phosphate (HMP-P) to HMP-PP, and of HMP to HMP-P.</text>
</comment>
<dbReference type="InterPro" id="IPR029056">
    <property type="entry name" value="Ribokinase-like"/>
</dbReference>
<dbReference type="EMBL" id="NSDM01000010">
    <property type="protein sequence ID" value="MDQ2586671.1"/>
    <property type="molecule type" value="Genomic_DNA"/>
</dbReference>
<comment type="caution">
    <text evidence="7">The sequence shown here is derived from an EMBL/GenBank/DDBJ whole genome shotgun (WGS) entry which is preliminary data.</text>
</comment>
<sequence>MTVARTRVALTIGSSDSGGGAGIQGDIKAMASVGCYAATVLVGVTAQNTTGVTGRFTVPVDFVVAQLDTVLADIGVDAVKVGMTWSAAHVEVVAQKLSTAGVPVVVDPVMVTAAGASLAGDDIVGEVRRRLFPVATVMTPNRAEAELLTGIPGAPPRELAERLVALGARAAVVTCGGADGGEWFADGAGAFAVPRPGHRTGAEHGAGCAHSALVTALLAHGLSTRDAVVRATELAADGVRDGLVTVGRGVHPVDLLALGHRSPPV</sequence>
<dbReference type="CDD" id="cd01169">
    <property type="entry name" value="HMPP_kinase"/>
    <property type="match status" value="1"/>
</dbReference>
<dbReference type="InterPro" id="IPR004399">
    <property type="entry name" value="HMP/HMP-P_kinase_dom"/>
</dbReference>
<proteinExistence type="predicted"/>
<gene>
    <name evidence="7" type="primary">thiD</name>
    <name evidence="7" type="ORF">CKY47_22285</name>
</gene>
<name>A0ABU0X3T0_9PSEU</name>
<dbReference type="Gene3D" id="3.40.1190.20">
    <property type="match status" value="1"/>
</dbReference>
<dbReference type="InterPro" id="IPR013749">
    <property type="entry name" value="PM/HMP-P_kinase-1"/>
</dbReference>
<evidence type="ECO:0000256" key="4">
    <source>
        <dbReference type="ARBA" id="ARBA00004769"/>
    </source>
</evidence>
<keyword evidence="7" id="KW-0418">Kinase</keyword>
<protein>
    <submittedName>
        <fullName evidence="7">Bifunctional hydroxymethylpyrimidine kinase/phosphomethylpyrimidine kinase</fullName>
    </submittedName>
</protein>
<comment type="catalytic activity">
    <reaction evidence="1">
        <text>4-amino-5-hydroxymethyl-2-methylpyrimidine + ATP = 4-amino-2-methyl-5-(phosphooxymethyl)pyrimidine + ADP + H(+)</text>
        <dbReference type="Rhea" id="RHEA:23096"/>
        <dbReference type="ChEBI" id="CHEBI:15378"/>
        <dbReference type="ChEBI" id="CHEBI:16892"/>
        <dbReference type="ChEBI" id="CHEBI:30616"/>
        <dbReference type="ChEBI" id="CHEBI:58354"/>
        <dbReference type="ChEBI" id="CHEBI:456216"/>
        <dbReference type="EC" id="2.7.1.49"/>
    </reaction>
</comment>